<keyword evidence="5" id="KW-0131">Cell cycle</keyword>
<gene>
    <name evidence="7" type="ORF">A2751_04355</name>
</gene>
<feature type="transmembrane region" description="Helical" evidence="6">
    <location>
        <begin position="35"/>
        <end position="55"/>
    </location>
</feature>
<evidence type="ECO:0000256" key="5">
    <source>
        <dbReference type="ARBA" id="ARBA00023306"/>
    </source>
</evidence>
<keyword evidence="2" id="KW-0132">Cell division</keyword>
<comment type="caution">
    <text evidence="7">The sequence shown here is derived from an EMBL/GenBank/DDBJ whole genome shotgun (WGS) entry which is preliminary data.</text>
</comment>
<keyword evidence="3 6" id="KW-0812">Transmembrane</keyword>
<evidence type="ECO:0008006" key="9">
    <source>
        <dbReference type="Google" id="ProtNLM"/>
    </source>
</evidence>
<keyword evidence="6" id="KW-0472">Membrane</keyword>
<dbReference type="PANTHER" id="PTHR37820:SF1">
    <property type="entry name" value="CELL DIVISION PROTEIN FTSQ"/>
    <property type="match status" value="1"/>
</dbReference>
<evidence type="ECO:0000256" key="6">
    <source>
        <dbReference type="SAM" id="Phobius"/>
    </source>
</evidence>
<dbReference type="Proteomes" id="UP000176864">
    <property type="component" value="Unassembled WGS sequence"/>
</dbReference>
<dbReference type="EMBL" id="MFEK01000006">
    <property type="protein sequence ID" value="OGE79197.1"/>
    <property type="molecule type" value="Genomic_DNA"/>
</dbReference>
<keyword evidence="4 6" id="KW-1133">Transmembrane helix</keyword>
<dbReference type="InterPro" id="IPR050487">
    <property type="entry name" value="FtsQ_DivIB"/>
</dbReference>
<sequence>MARENRFRKPEFQEKLAKARGYERDSRLRFRWKRAAVLALILAIVYFLTVSQRFLVKTAVVSEPGPSAEQIKDVLSRMQNEHLLYVIPKNHILVLNKSSLLSEIQQELPEVRSIKIFKKKWPNGLGLALEEREPIYVWQTGAKYFLLDQDGVVFQEIPTYTPEVFSQILIVDSTVAPVKNGERLPISSILGFIEQIRKDWTTSINQTNYSHFSIPGVKSQDIFARTAIGFNVIFDLEAGPKQQLESLSLILSREIRQETYTGLSYIDLRLSDKAYYCYKDAPCAPEYATSTNPSL</sequence>
<reference evidence="7 8" key="1">
    <citation type="journal article" date="2016" name="Nat. Commun.">
        <title>Thousands of microbial genomes shed light on interconnected biogeochemical processes in an aquifer system.</title>
        <authorList>
            <person name="Anantharaman K."/>
            <person name="Brown C.T."/>
            <person name="Hug L.A."/>
            <person name="Sharon I."/>
            <person name="Castelle C.J."/>
            <person name="Probst A.J."/>
            <person name="Thomas B.C."/>
            <person name="Singh A."/>
            <person name="Wilkins M.J."/>
            <person name="Karaoz U."/>
            <person name="Brodie E.L."/>
            <person name="Williams K.H."/>
            <person name="Hubbard S.S."/>
            <person name="Banfield J.F."/>
        </authorList>
    </citation>
    <scope>NUCLEOTIDE SEQUENCE [LARGE SCALE GENOMIC DNA]</scope>
</reference>
<evidence type="ECO:0000313" key="8">
    <source>
        <dbReference type="Proteomes" id="UP000176864"/>
    </source>
</evidence>
<keyword evidence="1" id="KW-1003">Cell membrane</keyword>
<evidence type="ECO:0000313" key="7">
    <source>
        <dbReference type="EMBL" id="OGE79197.1"/>
    </source>
</evidence>
<name>A0A1F5NND6_9BACT</name>
<dbReference type="GO" id="GO:0005886">
    <property type="term" value="C:plasma membrane"/>
    <property type="evidence" value="ECO:0007669"/>
    <property type="project" value="TreeGrafter"/>
</dbReference>
<evidence type="ECO:0000256" key="4">
    <source>
        <dbReference type="ARBA" id="ARBA00022989"/>
    </source>
</evidence>
<dbReference type="GO" id="GO:0051301">
    <property type="term" value="P:cell division"/>
    <property type="evidence" value="ECO:0007669"/>
    <property type="project" value="UniProtKB-KW"/>
</dbReference>
<evidence type="ECO:0000256" key="2">
    <source>
        <dbReference type="ARBA" id="ARBA00022618"/>
    </source>
</evidence>
<dbReference type="AlphaFoldDB" id="A0A1F5NND6"/>
<proteinExistence type="predicted"/>
<evidence type="ECO:0000256" key="1">
    <source>
        <dbReference type="ARBA" id="ARBA00022475"/>
    </source>
</evidence>
<organism evidence="7 8">
    <name type="scientific">Candidatus Doudnabacteria bacterium RIFCSPHIGHO2_01_FULL_46_14</name>
    <dbReference type="NCBI Taxonomy" id="1817824"/>
    <lineage>
        <taxon>Bacteria</taxon>
        <taxon>Candidatus Doudnaibacteriota</taxon>
    </lineage>
</organism>
<dbReference type="PANTHER" id="PTHR37820">
    <property type="entry name" value="CELL DIVISION PROTEIN DIVIB"/>
    <property type="match status" value="1"/>
</dbReference>
<protein>
    <recommendedName>
        <fullName evidence="9">POTRA domain-containing protein</fullName>
    </recommendedName>
</protein>
<accession>A0A1F5NND6</accession>
<evidence type="ECO:0000256" key="3">
    <source>
        <dbReference type="ARBA" id="ARBA00022692"/>
    </source>
</evidence>
<dbReference type="STRING" id="1817824.A2751_04355"/>